<organism evidence="1 2">
    <name type="scientific">Aeromonas salmonicida (strain A449)</name>
    <dbReference type="NCBI Taxonomy" id="382245"/>
    <lineage>
        <taxon>Bacteria</taxon>
        <taxon>Pseudomonadati</taxon>
        <taxon>Pseudomonadota</taxon>
        <taxon>Gammaproteobacteria</taxon>
        <taxon>Aeromonadales</taxon>
        <taxon>Aeromonadaceae</taxon>
        <taxon>Aeromonas</taxon>
    </lineage>
</organism>
<name>A4SLM9_AERS4</name>
<gene>
    <name evidence="1" type="ordered locus">ASA_1721</name>
</gene>
<evidence type="ECO:0000313" key="1">
    <source>
        <dbReference type="EMBL" id="ABO89801.1"/>
    </source>
</evidence>
<sequence>MCSGDPILGPFVTGVNNKREALCLPLCLLAGGYDPVSWPAVYPALRSGTDIGHALNGTATAWGSGKVPNKRESKRRGRPARVCNETARFADHFLFMHRLHC</sequence>
<accession>A4SLM9</accession>
<proteinExistence type="predicted"/>
<dbReference type="HOGENOM" id="CLU_2285435_0_0_6"/>
<protein>
    <submittedName>
        <fullName evidence="1">Uncharacterized protein</fullName>
    </submittedName>
</protein>
<dbReference type="AlphaFoldDB" id="A4SLM9"/>
<dbReference type="KEGG" id="asa:ASA_1721"/>
<dbReference type="Proteomes" id="UP000000225">
    <property type="component" value="Chromosome"/>
</dbReference>
<dbReference type="EMBL" id="CP000644">
    <property type="protein sequence ID" value="ABO89801.1"/>
    <property type="molecule type" value="Genomic_DNA"/>
</dbReference>
<evidence type="ECO:0000313" key="2">
    <source>
        <dbReference type="Proteomes" id="UP000000225"/>
    </source>
</evidence>
<reference evidence="2" key="1">
    <citation type="journal article" date="2008" name="BMC Genomics">
        <title>The genome of Aeromonas salmonicida subsp. salmonicida A449: insights into the evolution of a fish pathogen.</title>
        <authorList>
            <person name="Reith M.E."/>
            <person name="Singh R.K."/>
            <person name="Curtis B."/>
            <person name="Boyd J.M."/>
            <person name="Bouevitch A."/>
            <person name="Kimball J."/>
            <person name="Munholland J."/>
            <person name="Murphy C."/>
            <person name="Sarty D."/>
            <person name="Williams J."/>
            <person name="Nash J.H."/>
            <person name="Johnson S.C."/>
            <person name="Brown L.L."/>
        </authorList>
    </citation>
    <scope>NUCLEOTIDE SEQUENCE [LARGE SCALE GENOMIC DNA]</scope>
    <source>
        <strain evidence="2">A449</strain>
    </source>
</reference>